<dbReference type="PANTHER" id="PTHR48024">
    <property type="entry name" value="GEO13361P1-RELATED"/>
    <property type="match status" value="1"/>
</dbReference>
<dbReference type="RefSeq" id="XP_020081637.1">
    <property type="nucleotide sequence ID" value="XM_020226048.1"/>
</dbReference>
<dbReference type="InterPro" id="IPR012677">
    <property type="entry name" value="Nucleotide-bd_a/b_plait_sf"/>
</dbReference>
<dbReference type="GO" id="GO:0003723">
    <property type="term" value="F:RNA binding"/>
    <property type="evidence" value="ECO:0007669"/>
    <property type="project" value="UniProtKB-UniRule"/>
</dbReference>
<evidence type="ECO:0000313" key="6">
    <source>
        <dbReference type="RefSeq" id="XP_020081637.1"/>
    </source>
</evidence>
<dbReference type="AlphaFoldDB" id="A0A6P5EEE0"/>
<dbReference type="OrthoDB" id="1875751at2759"/>
<feature type="domain" description="RRM" evidence="4">
    <location>
        <begin position="219"/>
        <end position="296"/>
    </location>
</feature>
<accession>A0A6P5EEE0</accession>
<name>A0A6P5EEE0_ANACO</name>
<sequence>MGKSRKAKARAQNWKNEKSNEVFLKPQKQPQKQKQKQKQKLRKQQKQNPIQDEDPFLFGGGPSSSPSDDGDGAANPGRIHALLEPYTKDQLISFLVDAVAEDPGFLYRVRVAAETDVAHRKVFVHGLGWDATRDTLLEAFEPFGPVEDCNVVIDKATGRSKGYGFVLFRTRSAAVRALKEPQKKIKNRLTSCQLASLGGPPGGGGAAASGGAHGDTAGRKLYVSNVPADAQADKLRAMFAQFGELESGPFGFDMATGKSRGFALFVYKTQEGVKKALAEPHKMFQGRQLHCQMATDSSQKGKAASASAAAAAPASAVAPAAAPTVLGHPSQTALAAAAAAQNLALYSQNPAYAALLGQNPFLAAAVYNPAALVGLNPAAVAAVNPAAGLAAGAQGHAIGGVGGAVAGGGAPSVLGSYGSQGAAASFPYQGSRLGQSSSARPSRSFGPSYIW</sequence>
<keyword evidence="1 2" id="KW-0694">RNA-binding</keyword>
<feature type="region of interest" description="Disordered" evidence="3">
    <location>
        <begin position="432"/>
        <end position="451"/>
    </location>
</feature>
<gene>
    <name evidence="6" type="primary">LOC109705313</name>
</gene>
<proteinExistence type="predicted"/>
<reference evidence="6" key="2">
    <citation type="submission" date="2025-08" db="UniProtKB">
        <authorList>
            <consortium name="RefSeq"/>
        </authorList>
    </citation>
    <scope>IDENTIFICATION</scope>
    <source>
        <tissue evidence="6">Leaf</tissue>
    </source>
</reference>
<dbReference type="Proteomes" id="UP000515123">
    <property type="component" value="Unplaced"/>
</dbReference>
<dbReference type="GO" id="GO:0005634">
    <property type="term" value="C:nucleus"/>
    <property type="evidence" value="ECO:0007669"/>
    <property type="project" value="TreeGrafter"/>
</dbReference>
<dbReference type="InterPro" id="IPR050886">
    <property type="entry name" value="RNA-binding_reg"/>
</dbReference>
<dbReference type="GeneID" id="109705313"/>
<evidence type="ECO:0000256" key="1">
    <source>
        <dbReference type="ARBA" id="ARBA00022884"/>
    </source>
</evidence>
<protein>
    <submittedName>
        <fullName evidence="6">UBP1-associated protein 2B-like</fullName>
    </submittedName>
</protein>
<feature type="region of interest" description="Disordered" evidence="3">
    <location>
        <begin position="1"/>
        <end position="77"/>
    </location>
</feature>
<dbReference type="InterPro" id="IPR000504">
    <property type="entry name" value="RRM_dom"/>
</dbReference>
<reference evidence="5" key="1">
    <citation type="journal article" date="2015" name="Nat. Genet.">
        <title>The pineapple genome and the evolution of CAM photosynthesis.</title>
        <authorList>
            <person name="Ming R."/>
            <person name="VanBuren R."/>
            <person name="Wai C.M."/>
            <person name="Tang H."/>
            <person name="Schatz M.C."/>
            <person name="Bowers J.E."/>
            <person name="Lyons E."/>
            <person name="Wang M.L."/>
            <person name="Chen J."/>
            <person name="Biggers E."/>
            <person name="Zhang J."/>
            <person name="Huang L."/>
            <person name="Zhang L."/>
            <person name="Miao W."/>
            <person name="Zhang J."/>
            <person name="Ye Z."/>
            <person name="Miao C."/>
            <person name="Lin Z."/>
            <person name="Wang H."/>
            <person name="Zhou H."/>
            <person name="Yim W.C."/>
            <person name="Priest H.D."/>
            <person name="Zheng C."/>
            <person name="Woodhouse M."/>
            <person name="Edger P.P."/>
            <person name="Guyot R."/>
            <person name="Guo H.B."/>
            <person name="Guo H."/>
            <person name="Zheng G."/>
            <person name="Singh R."/>
            <person name="Sharma A."/>
            <person name="Min X."/>
            <person name="Zheng Y."/>
            <person name="Lee H."/>
            <person name="Gurtowski J."/>
            <person name="Sedlazeck F.J."/>
            <person name="Harkess A."/>
            <person name="McKain M.R."/>
            <person name="Liao Z."/>
            <person name="Fang J."/>
            <person name="Liu J."/>
            <person name="Zhang X."/>
            <person name="Zhang Q."/>
            <person name="Hu W."/>
            <person name="Qin Y."/>
            <person name="Wang K."/>
            <person name="Chen L.Y."/>
            <person name="Shirley N."/>
            <person name="Lin Y.R."/>
            <person name="Liu L.Y."/>
            <person name="Hernandez A.G."/>
            <person name="Wright C.L."/>
            <person name="Bulone V."/>
            <person name="Tuskan G.A."/>
            <person name="Heath K."/>
            <person name="Zee F."/>
            <person name="Moore P.H."/>
            <person name="Sunkar R."/>
            <person name="Leebens-Mack J.H."/>
            <person name="Mockler T."/>
            <person name="Bennetzen J.L."/>
            <person name="Freeling M."/>
            <person name="Sankoff D."/>
            <person name="Paterson A.H."/>
            <person name="Zhu X."/>
            <person name="Yang X."/>
            <person name="Smith J.A."/>
            <person name="Cushman J.C."/>
            <person name="Paull R.E."/>
            <person name="Yu Q."/>
        </authorList>
    </citation>
    <scope>NUCLEOTIDE SEQUENCE [LARGE SCALE GENOMIC DNA]</scope>
    <source>
        <strain evidence="5">cv. F153</strain>
    </source>
</reference>
<evidence type="ECO:0000259" key="4">
    <source>
        <dbReference type="PROSITE" id="PS50102"/>
    </source>
</evidence>
<evidence type="ECO:0000256" key="2">
    <source>
        <dbReference type="PROSITE-ProRule" id="PRU00176"/>
    </source>
</evidence>
<dbReference type="PANTHER" id="PTHR48024:SF9">
    <property type="entry name" value="UBP1-ASSOCIATED PROTEINS 1A-RELATED"/>
    <property type="match status" value="1"/>
</dbReference>
<dbReference type="PROSITE" id="PS50102">
    <property type="entry name" value="RRM"/>
    <property type="match status" value="2"/>
</dbReference>
<feature type="domain" description="RRM" evidence="4">
    <location>
        <begin position="120"/>
        <end position="228"/>
    </location>
</feature>
<dbReference type="SUPFAM" id="SSF54928">
    <property type="entry name" value="RNA-binding domain, RBD"/>
    <property type="match status" value="2"/>
</dbReference>
<evidence type="ECO:0000313" key="5">
    <source>
        <dbReference type="Proteomes" id="UP000515123"/>
    </source>
</evidence>
<dbReference type="SMART" id="SM00360">
    <property type="entry name" value="RRM"/>
    <property type="match status" value="2"/>
</dbReference>
<dbReference type="Pfam" id="PF00076">
    <property type="entry name" value="RRM_1"/>
    <property type="match status" value="2"/>
</dbReference>
<keyword evidence="5" id="KW-1185">Reference proteome</keyword>
<organism evidence="5 6">
    <name type="scientific">Ananas comosus</name>
    <name type="common">Pineapple</name>
    <name type="synonym">Ananas ananas</name>
    <dbReference type="NCBI Taxonomy" id="4615"/>
    <lineage>
        <taxon>Eukaryota</taxon>
        <taxon>Viridiplantae</taxon>
        <taxon>Streptophyta</taxon>
        <taxon>Embryophyta</taxon>
        <taxon>Tracheophyta</taxon>
        <taxon>Spermatophyta</taxon>
        <taxon>Magnoliopsida</taxon>
        <taxon>Liliopsida</taxon>
        <taxon>Poales</taxon>
        <taxon>Bromeliaceae</taxon>
        <taxon>Bromelioideae</taxon>
        <taxon>Ananas</taxon>
    </lineage>
</organism>
<feature type="compositionally biased region" description="Polar residues" evidence="3">
    <location>
        <begin position="432"/>
        <end position="441"/>
    </location>
</feature>
<dbReference type="Gene3D" id="3.30.70.330">
    <property type="match status" value="2"/>
</dbReference>
<feature type="compositionally biased region" description="Basic residues" evidence="3">
    <location>
        <begin position="31"/>
        <end position="45"/>
    </location>
</feature>
<evidence type="ECO:0000256" key="3">
    <source>
        <dbReference type="SAM" id="MobiDB-lite"/>
    </source>
</evidence>
<dbReference type="InterPro" id="IPR035979">
    <property type="entry name" value="RBD_domain_sf"/>
</dbReference>